<dbReference type="AlphaFoldDB" id="A0A8J4Y106"/>
<protein>
    <submittedName>
        <fullName evidence="1">Phosphatidylinositol 5-phosphate 4-kinase type-2 alpha</fullName>
    </submittedName>
</protein>
<evidence type="ECO:0000313" key="2">
    <source>
        <dbReference type="Proteomes" id="UP000770661"/>
    </source>
</evidence>
<name>A0A8J4Y106_CHIOP</name>
<evidence type="ECO:0000313" key="1">
    <source>
        <dbReference type="EMBL" id="KAG0719080.1"/>
    </source>
</evidence>
<dbReference type="Proteomes" id="UP000770661">
    <property type="component" value="Unassembled WGS sequence"/>
</dbReference>
<keyword evidence="2" id="KW-1185">Reference proteome</keyword>
<comment type="caution">
    <text evidence="1">The sequence shown here is derived from an EMBL/GenBank/DDBJ whole genome shotgun (WGS) entry which is preliminary data.</text>
</comment>
<proteinExistence type="predicted"/>
<accession>A0A8J4Y106</accession>
<dbReference type="EMBL" id="JACEEZ010015084">
    <property type="protein sequence ID" value="KAG0719080.1"/>
    <property type="molecule type" value="Genomic_DNA"/>
</dbReference>
<sequence>MAAAASSLPSKLKKKAMRVKHQKVKLFRANEPFLSVFMWGVNHTRFVSWWNADVSFDRGCLQPMLISRRRLTQCIVSHSGIFCDFEGFLQGLLV</sequence>
<gene>
    <name evidence="1" type="primary">Pip4k2a</name>
    <name evidence="1" type="ORF">GWK47_051224</name>
</gene>
<dbReference type="OrthoDB" id="20783at2759"/>
<organism evidence="1 2">
    <name type="scientific">Chionoecetes opilio</name>
    <name type="common">Atlantic snow crab</name>
    <name type="synonym">Cancer opilio</name>
    <dbReference type="NCBI Taxonomy" id="41210"/>
    <lineage>
        <taxon>Eukaryota</taxon>
        <taxon>Metazoa</taxon>
        <taxon>Ecdysozoa</taxon>
        <taxon>Arthropoda</taxon>
        <taxon>Crustacea</taxon>
        <taxon>Multicrustacea</taxon>
        <taxon>Malacostraca</taxon>
        <taxon>Eumalacostraca</taxon>
        <taxon>Eucarida</taxon>
        <taxon>Decapoda</taxon>
        <taxon>Pleocyemata</taxon>
        <taxon>Brachyura</taxon>
        <taxon>Eubrachyura</taxon>
        <taxon>Majoidea</taxon>
        <taxon>Majidae</taxon>
        <taxon>Chionoecetes</taxon>
    </lineage>
</organism>
<reference evidence="1" key="1">
    <citation type="submission" date="2020-07" db="EMBL/GenBank/DDBJ databases">
        <title>The High-quality genome of the commercially important snow crab, Chionoecetes opilio.</title>
        <authorList>
            <person name="Jeong J.-H."/>
            <person name="Ryu S."/>
        </authorList>
    </citation>
    <scope>NUCLEOTIDE SEQUENCE</scope>
    <source>
        <strain evidence="1">MADBK_172401_WGS</strain>
        <tissue evidence="1">Digestive gland</tissue>
    </source>
</reference>